<reference evidence="6 7" key="1">
    <citation type="submission" date="2020-04" db="EMBL/GenBank/DDBJ databases">
        <title>Description of novel Gluconacetobacter.</title>
        <authorList>
            <person name="Sombolestani A."/>
        </authorList>
    </citation>
    <scope>NUCLEOTIDE SEQUENCE [LARGE SCALE GENOMIC DNA]</scope>
    <source>
        <strain evidence="6 7">LMG 19747</strain>
    </source>
</reference>
<dbReference type="RefSeq" id="WP_182997514.1">
    <property type="nucleotide sequence ID" value="NZ_JABEQJ010000012.1"/>
</dbReference>
<dbReference type="AlphaFoldDB" id="A0A7W4ID38"/>
<comment type="subcellular location">
    <subcellularLocation>
        <location evidence="1">Membrane</location>
        <topology evidence="1">Multi-pass membrane protein</topology>
    </subcellularLocation>
</comment>
<sequence length="405" mass="42545">MLCDFLLADHHSTLKSIDAEIGNAVNKDRNGIIPVGTAFALDGAVMGVWSSELPRIKIALSMSNLQTTVILTALVVGTIISVILRGTLLSRVDYRRIMGTSTLIQVILLTVTVNSNKIFVLFVFTMLLGMFRGFTEVIINQKSLFLETKVGKPINSYFHALYSIFGFAASISLSTIGNLYFSEQSSSYILEACLVLGSASLFLIEAQANLDIRHTNEVAHASTSINRVGSMLAWLGVTAFFAVMAECAVADWSGILFLTVHHIDARSAGIGYAAFSGGMAVGRLLGSHVSATIGDRWCVMIGSMAASGGLLAGVYGSQIIAICGLVLAGLGCANLAPILYRAAHRLSPRIGVGVVAGFGYSGLVAGPVIVGGITIATGSLPVAFALLCVVYAMVALLSRYVVPAG</sequence>
<evidence type="ECO:0000256" key="1">
    <source>
        <dbReference type="ARBA" id="ARBA00004141"/>
    </source>
</evidence>
<dbReference type="Gene3D" id="1.20.1250.20">
    <property type="entry name" value="MFS general substrate transporter like domains"/>
    <property type="match status" value="2"/>
</dbReference>
<organism evidence="6 7">
    <name type="scientific">Gluconacetobacter sacchari</name>
    <dbReference type="NCBI Taxonomy" id="92759"/>
    <lineage>
        <taxon>Bacteria</taxon>
        <taxon>Pseudomonadati</taxon>
        <taxon>Pseudomonadota</taxon>
        <taxon>Alphaproteobacteria</taxon>
        <taxon>Acetobacterales</taxon>
        <taxon>Acetobacteraceae</taxon>
        <taxon>Gluconacetobacter</taxon>
    </lineage>
</organism>
<dbReference type="SUPFAM" id="SSF103473">
    <property type="entry name" value="MFS general substrate transporter"/>
    <property type="match status" value="1"/>
</dbReference>
<feature type="transmembrane region" description="Helical" evidence="5">
    <location>
        <begin position="119"/>
        <end position="139"/>
    </location>
</feature>
<dbReference type="GO" id="GO:0016020">
    <property type="term" value="C:membrane"/>
    <property type="evidence" value="ECO:0007669"/>
    <property type="project" value="UniProtKB-SubCell"/>
</dbReference>
<evidence type="ECO:0008006" key="8">
    <source>
        <dbReference type="Google" id="ProtNLM"/>
    </source>
</evidence>
<name>A0A7W4ID38_9PROT</name>
<feature type="transmembrane region" description="Helical" evidence="5">
    <location>
        <begin position="382"/>
        <end position="402"/>
    </location>
</feature>
<feature type="transmembrane region" description="Helical" evidence="5">
    <location>
        <begin position="225"/>
        <end position="245"/>
    </location>
</feature>
<feature type="transmembrane region" description="Helical" evidence="5">
    <location>
        <begin position="297"/>
        <end position="313"/>
    </location>
</feature>
<proteinExistence type="predicted"/>
<dbReference type="InterPro" id="IPR051788">
    <property type="entry name" value="MFS_Transporter"/>
</dbReference>
<feature type="transmembrane region" description="Helical" evidence="5">
    <location>
        <begin position="160"/>
        <end position="181"/>
    </location>
</feature>
<dbReference type="PANTHER" id="PTHR23514:SF13">
    <property type="entry name" value="INNER MEMBRANE PROTEIN YBJJ"/>
    <property type="match status" value="1"/>
</dbReference>
<evidence type="ECO:0000256" key="2">
    <source>
        <dbReference type="ARBA" id="ARBA00022692"/>
    </source>
</evidence>
<gene>
    <name evidence="6" type="ORF">HLH48_10795</name>
</gene>
<dbReference type="PANTHER" id="PTHR23514">
    <property type="entry name" value="BYPASS OF STOP CODON PROTEIN 6"/>
    <property type="match status" value="1"/>
</dbReference>
<evidence type="ECO:0000313" key="7">
    <source>
        <dbReference type="Proteomes" id="UP000589085"/>
    </source>
</evidence>
<feature type="transmembrane region" description="Helical" evidence="5">
    <location>
        <begin position="265"/>
        <end position="285"/>
    </location>
</feature>
<feature type="transmembrane region" description="Helical" evidence="5">
    <location>
        <begin position="352"/>
        <end position="376"/>
    </location>
</feature>
<accession>A0A7W4ID38</accession>
<evidence type="ECO:0000256" key="4">
    <source>
        <dbReference type="ARBA" id="ARBA00023136"/>
    </source>
</evidence>
<dbReference type="EMBL" id="JABEQJ010000012">
    <property type="protein sequence ID" value="MBB2160659.1"/>
    <property type="molecule type" value="Genomic_DNA"/>
</dbReference>
<dbReference type="InterPro" id="IPR036259">
    <property type="entry name" value="MFS_trans_sf"/>
</dbReference>
<evidence type="ECO:0000256" key="5">
    <source>
        <dbReference type="SAM" id="Phobius"/>
    </source>
</evidence>
<dbReference type="Proteomes" id="UP000589085">
    <property type="component" value="Unassembled WGS sequence"/>
</dbReference>
<keyword evidence="3 5" id="KW-1133">Transmembrane helix</keyword>
<evidence type="ECO:0000313" key="6">
    <source>
        <dbReference type="EMBL" id="MBB2160659.1"/>
    </source>
</evidence>
<protein>
    <recommendedName>
        <fullName evidence="8">MFS transporter</fullName>
    </recommendedName>
</protein>
<keyword evidence="4 5" id="KW-0472">Membrane</keyword>
<evidence type="ECO:0000256" key="3">
    <source>
        <dbReference type="ARBA" id="ARBA00022989"/>
    </source>
</evidence>
<keyword evidence="2 5" id="KW-0812">Transmembrane</keyword>
<feature type="transmembrane region" description="Helical" evidence="5">
    <location>
        <begin position="319"/>
        <end position="340"/>
    </location>
</feature>
<comment type="caution">
    <text evidence="6">The sequence shown here is derived from an EMBL/GenBank/DDBJ whole genome shotgun (WGS) entry which is preliminary data.</text>
</comment>
<feature type="transmembrane region" description="Helical" evidence="5">
    <location>
        <begin position="65"/>
        <end position="84"/>
    </location>
</feature>